<dbReference type="VEuPathDB" id="GiardiaDB:SS50377_24416"/>
<dbReference type="EMBL" id="KI546085">
    <property type="protein sequence ID" value="EST46034.1"/>
    <property type="molecule type" value="Genomic_DNA"/>
</dbReference>
<protein>
    <submittedName>
        <fullName evidence="1">Uncharacterized protein</fullName>
    </submittedName>
</protein>
<evidence type="ECO:0000313" key="3">
    <source>
        <dbReference type="Proteomes" id="UP000018208"/>
    </source>
</evidence>
<dbReference type="AlphaFoldDB" id="V6LYX7"/>
<proteinExistence type="predicted"/>
<evidence type="ECO:0000313" key="2">
    <source>
        <dbReference type="EMBL" id="KAH0574458.1"/>
    </source>
</evidence>
<dbReference type="Proteomes" id="UP000018208">
    <property type="component" value="Unassembled WGS sequence"/>
</dbReference>
<sequence length="222" mass="25931">MSMRKFVLEAENYPIKPASMIQTQVNEYSITKPQKVRPKSQHLFRQATKQENQLLLSHVNQIDSSAININLNQSQISNKYDNNELFQKSYQYTLDGISLKPTKIRPKPNNLKVFRSQKKIQQLDIYTLDPKPNTNIISDPIHQLLSVKSLCQYGNSQIKEAISDIQLQPHYKFVVKPNIQDQLRNFQRRIDCLAPTQKADAKYFSLVSEWELINKKQLKIKM</sequence>
<reference evidence="2" key="2">
    <citation type="submission" date="2020-12" db="EMBL/GenBank/DDBJ databases">
        <title>New Spironucleus salmonicida genome in near-complete chromosomes.</title>
        <authorList>
            <person name="Xu F."/>
            <person name="Kurt Z."/>
            <person name="Jimenez-Gonzalez A."/>
            <person name="Astvaldsson A."/>
            <person name="Andersson J.O."/>
            <person name="Svard S.G."/>
        </authorList>
    </citation>
    <scope>NUCLEOTIDE SEQUENCE</scope>
    <source>
        <strain evidence="2">ATCC 50377</strain>
    </source>
</reference>
<gene>
    <name evidence="1" type="ORF">SS50377_14022</name>
    <name evidence="2" type="ORF">SS50377_24416</name>
</gene>
<organism evidence="1">
    <name type="scientific">Spironucleus salmonicida</name>
    <dbReference type="NCBI Taxonomy" id="348837"/>
    <lineage>
        <taxon>Eukaryota</taxon>
        <taxon>Metamonada</taxon>
        <taxon>Diplomonadida</taxon>
        <taxon>Hexamitidae</taxon>
        <taxon>Hexamitinae</taxon>
        <taxon>Spironucleus</taxon>
    </lineage>
</organism>
<reference evidence="1 2" key="1">
    <citation type="journal article" date="2014" name="PLoS Genet.">
        <title>The Genome of Spironucleus salmonicida Highlights a Fish Pathogen Adapted to Fluctuating Environments.</title>
        <authorList>
            <person name="Xu F."/>
            <person name="Jerlstrom-Hultqvist J."/>
            <person name="Einarsson E."/>
            <person name="Astvaldsson A."/>
            <person name="Svard S.G."/>
            <person name="Andersson J.O."/>
        </authorList>
    </citation>
    <scope>NUCLEOTIDE SEQUENCE</scope>
    <source>
        <strain evidence="2">ATCC 50377</strain>
    </source>
</reference>
<keyword evidence="3" id="KW-1185">Reference proteome</keyword>
<evidence type="ECO:0000313" key="1">
    <source>
        <dbReference type="EMBL" id="EST46034.1"/>
    </source>
</evidence>
<name>V6LYX7_9EUKA</name>
<accession>V6LYX7</accession>
<dbReference type="EMBL" id="AUWU02000004">
    <property type="protein sequence ID" value="KAH0574458.1"/>
    <property type="molecule type" value="Genomic_DNA"/>
</dbReference>